<comment type="caution">
    <text evidence="2">The sequence shown here is derived from an EMBL/GenBank/DDBJ whole genome shotgun (WGS) entry which is preliminary data.</text>
</comment>
<evidence type="ECO:0000259" key="1">
    <source>
        <dbReference type="Pfam" id="PF24722"/>
    </source>
</evidence>
<dbReference type="EMBL" id="BAABBY010000001">
    <property type="protein sequence ID" value="GAA4195829.1"/>
    <property type="molecule type" value="Genomic_DNA"/>
</dbReference>
<sequence length="125" mass="14685">MSDEDFFEDLIKSFPTLKTDIEEEDRYLVHMRMEVFAGYTNKLIEENNIPEITKCFDFLESRIDLMNDTLKNALNVSYCEALLLGKNANIMAPIVQIMPTKLSVVYAEYEQYYENILKRHRDSGQ</sequence>
<evidence type="ECO:0000313" key="3">
    <source>
        <dbReference type="Proteomes" id="UP001501772"/>
    </source>
</evidence>
<dbReference type="Proteomes" id="UP001501772">
    <property type="component" value="Unassembled WGS sequence"/>
</dbReference>
<name>A0ABP8B1F9_9SPHI</name>
<protein>
    <recommendedName>
        <fullName evidence="1">DUF7674 domain-containing protein</fullName>
    </recommendedName>
</protein>
<reference evidence="3" key="1">
    <citation type="journal article" date="2019" name="Int. J. Syst. Evol. Microbiol.">
        <title>The Global Catalogue of Microorganisms (GCM) 10K type strain sequencing project: providing services to taxonomists for standard genome sequencing and annotation.</title>
        <authorList>
            <consortium name="The Broad Institute Genomics Platform"/>
            <consortium name="The Broad Institute Genome Sequencing Center for Infectious Disease"/>
            <person name="Wu L."/>
            <person name="Ma J."/>
        </authorList>
    </citation>
    <scope>NUCLEOTIDE SEQUENCE [LARGE SCALE GENOMIC DNA]</scope>
    <source>
        <strain evidence="3">JCM 17626</strain>
    </source>
</reference>
<dbReference type="Pfam" id="PF24722">
    <property type="entry name" value="DUF7674"/>
    <property type="match status" value="1"/>
</dbReference>
<proteinExistence type="predicted"/>
<dbReference type="RefSeq" id="WP_344848164.1">
    <property type="nucleotide sequence ID" value="NZ_BAABBY010000001.1"/>
</dbReference>
<feature type="domain" description="DUF7674" evidence="1">
    <location>
        <begin position="8"/>
        <end position="114"/>
    </location>
</feature>
<keyword evidence="3" id="KW-1185">Reference proteome</keyword>
<accession>A0ABP8B1F9</accession>
<evidence type="ECO:0000313" key="2">
    <source>
        <dbReference type="EMBL" id="GAA4195829.1"/>
    </source>
</evidence>
<gene>
    <name evidence="2" type="ORF">GCM10022289_00570</name>
</gene>
<organism evidence="2 3">
    <name type="scientific">Pedobacter jeongneungensis</name>
    <dbReference type="NCBI Taxonomy" id="947309"/>
    <lineage>
        <taxon>Bacteria</taxon>
        <taxon>Pseudomonadati</taxon>
        <taxon>Bacteroidota</taxon>
        <taxon>Sphingobacteriia</taxon>
        <taxon>Sphingobacteriales</taxon>
        <taxon>Sphingobacteriaceae</taxon>
        <taxon>Pedobacter</taxon>
    </lineage>
</organism>
<dbReference type="InterPro" id="IPR056091">
    <property type="entry name" value="DUF7674"/>
</dbReference>